<feature type="binding site" evidence="4">
    <location>
        <position position="187"/>
    </location>
    <ligand>
        <name>3-dehydroquinate</name>
        <dbReference type="ChEBI" id="CHEBI:32364"/>
    </ligand>
</feature>
<dbReference type="Proteomes" id="UP000252985">
    <property type="component" value="Chromosome"/>
</dbReference>
<evidence type="ECO:0000256" key="1">
    <source>
        <dbReference type="ARBA" id="ARBA00001864"/>
    </source>
</evidence>
<dbReference type="CDD" id="cd00502">
    <property type="entry name" value="DHQase_I"/>
    <property type="match status" value="1"/>
</dbReference>
<dbReference type="InterPro" id="IPR001381">
    <property type="entry name" value="DHquinase_I"/>
</dbReference>
<protein>
    <recommendedName>
        <fullName evidence="4">3-dehydroquinate dehydratase</fullName>
        <shortName evidence="4">3-dehydroquinase</shortName>
        <ecNumber evidence="4">4.2.1.10</ecNumber>
    </recommendedName>
    <alternativeName>
        <fullName evidence="4">Type I DHQase</fullName>
    </alternativeName>
    <alternativeName>
        <fullName evidence="4">Type I dehydroquinase</fullName>
        <shortName evidence="4">DHQ1</shortName>
    </alternativeName>
</protein>
<dbReference type="GO" id="GO:0008652">
    <property type="term" value="P:amino acid biosynthetic process"/>
    <property type="evidence" value="ECO:0007669"/>
    <property type="project" value="UniProtKB-KW"/>
</dbReference>
<keyword evidence="2 4" id="KW-0456">Lyase</keyword>
<dbReference type="KEGG" id="haj:DU500_08590"/>
<feature type="binding site" evidence="4">
    <location>
        <position position="58"/>
    </location>
    <ligand>
        <name>3-dehydroquinate</name>
        <dbReference type="ChEBI" id="CHEBI:32364"/>
    </ligand>
</feature>
<dbReference type="EMBL" id="CP031148">
    <property type="protein sequence ID" value="AXG09892.1"/>
    <property type="molecule type" value="Genomic_DNA"/>
</dbReference>
<dbReference type="InterPro" id="IPR050146">
    <property type="entry name" value="Type-I_3-dehydroquinase"/>
</dbReference>
<feature type="binding site" evidence="4">
    <location>
        <position position="208"/>
    </location>
    <ligand>
        <name>3-dehydroquinate</name>
        <dbReference type="ChEBI" id="CHEBI:32364"/>
    </ligand>
</feature>
<sequence length="231" mass="23818">MSMEFDSLVLAAATGDLDDEAAARDHADAVEFRMDFATDPLEALDDYDGSLPLIATNRDPAEGGEADAPERERLAVLEAASEHDAVGAVDIELASLRDDPGATAAATARANGAVVIASVHDFESTPSTARLDETLATAADHGDVGKAAVTATTPGDALRVLSVTHAATERGDRVATMAMGEAGRHTRAVAPLYGSKIGYAPVDPAEATAPGQYDLATLADLLDRLGGRPRL</sequence>
<evidence type="ECO:0000256" key="4">
    <source>
        <dbReference type="HAMAP-Rule" id="MF_00214"/>
    </source>
</evidence>
<comment type="caution">
    <text evidence="4">Lacks conserved residue(s) required for the propagation of feature annotation.</text>
</comment>
<dbReference type="GeneID" id="37287022"/>
<dbReference type="EC" id="4.2.1.10" evidence="4"/>
<dbReference type="GO" id="GO:0003855">
    <property type="term" value="F:3-dehydroquinate dehydratase activity"/>
    <property type="evidence" value="ECO:0007669"/>
    <property type="project" value="UniProtKB-UniRule"/>
</dbReference>
<reference evidence="6 7" key="1">
    <citation type="submission" date="2018-07" db="EMBL/GenBank/DDBJ databases">
        <title>Genome sequences of Haloplanus sp. CBA1112.</title>
        <authorList>
            <person name="Kim Y.B."/>
            <person name="Roh S.W."/>
        </authorList>
    </citation>
    <scope>NUCLEOTIDE SEQUENCE [LARGE SCALE GENOMIC DNA]</scope>
    <source>
        <strain evidence="6 7">CBA1112</strain>
    </source>
</reference>
<dbReference type="Proteomes" id="UP000253273">
    <property type="component" value="Chromosome"/>
</dbReference>
<dbReference type="InterPro" id="IPR013785">
    <property type="entry name" value="Aldolase_TIM"/>
</dbReference>
<dbReference type="EMBL" id="CP031150">
    <property type="protein sequence ID" value="AXG06472.1"/>
    <property type="molecule type" value="Genomic_DNA"/>
</dbReference>
<evidence type="ECO:0000313" key="5">
    <source>
        <dbReference type="EMBL" id="AXG06472.1"/>
    </source>
</evidence>
<keyword evidence="4" id="KW-0028">Amino-acid biosynthesis</keyword>
<feature type="active site" description="Proton donor/acceptor" evidence="4">
    <location>
        <position position="120"/>
    </location>
</feature>
<feature type="active site" description="Schiff-base intermediate with substrate" evidence="4">
    <location>
        <position position="146"/>
    </location>
</feature>
<comment type="pathway">
    <text evidence="4">Metabolic intermediate biosynthesis; chorismate biosynthesis; chorismate from D-erythrose 4-phosphate and phosphoenolpyruvate: step 3/7.</text>
</comment>
<comment type="function">
    <text evidence="4">Involved in the third step of the chorismate pathway, which leads to the biosynthesis of aromatic amino acids. Catalyzes the cis-dehydration of 3-dehydroquinate (DHQ) and introduces the first double bond of the aromatic ring to yield 3-dehydroshikimate.</text>
</comment>
<evidence type="ECO:0000313" key="8">
    <source>
        <dbReference type="Proteomes" id="UP000253273"/>
    </source>
</evidence>
<dbReference type="GO" id="GO:0046279">
    <property type="term" value="P:3,4-dihydroxybenzoate biosynthetic process"/>
    <property type="evidence" value="ECO:0007669"/>
    <property type="project" value="TreeGrafter"/>
</dbReference>
<comment type="similarity">
    <text evidence="4">Belongs to the type-I 3-dehydroquinase family.</text>
</comment>
<gene>
    <name evidence="4" type="primary">aroD</name>
    <name evidence="6" type="ORF">DU484_08550</name>
    <name evidence="5" type="ORF">DU500_08590</name>
</gene>
<dbReference type="UniPathway" id="UPA00053">
    <property type="reaction ID" value="UER00086"/>
</dbReference>
<evidence type="ECO:0000256" key="3">
    <source>
        <dbReference type="ARBA" id="ARBA00023270"/>
    </source>
</evidence>
<comment type="catalytic activity">
    <reaction evidence="1 4">
        <text>3-dehydroquinate = 3-dehydroshikimate + H2O</text>
        <dbReference type="Rhea" id="RHEA:21096"/>
        <dbReference type="ChEBI" id="CHEBI:15377"/>
        <dbReference type="ChEBI" id="CHEBI:16630"/>
        <dbReference type="ChEBI" id="CHEBI:32364"/>
        <dbReference type="EC" id="4.2.1.10"/>
    </reaction>
</comment>
<keyword evidence="3 4" id="KW-0704">Schiff base</keyword>
<dbReference type="PANTHER" id="PTHR43699:SF1">
    <property type="entry name" value="3-DEHYDROQUINATE DEHYDRATASE"/>
    <property type="match status" value="1"/>
</dbReference>
<dbReference type="GO" id="GO:0009073">
    <property type="term" value="P:aromatic amino acid family biosynthetic process"/>
    <property type="evidence" value="ECO:0007669"/>
    <property type="project" value="UniProtKB-KW"/>
</dbReference>
<evidence type="ECO:0000313" key="6">
    <source>
        <dbReference type="EMBL" id="AXG09892.1"/>
    </source>
</evidence>
<name>A0A345ECH0_9EURY</name>
<keyword evidence="8" id="KW-1185">Reference proteome</keyword>
<dbReference type="Gene3D" id="3.20.20.70">
    <property type="entry name" value="Aldolase class I"/>
    <property type="match status" value="1"/>
</dbReference>
<dbReference type="AlphaFoldDB" id="A0A345ECH0"/>
<evidence type="ECO:0000256" key="2">
    <source>
        <dbReference type="ARBA" id="ARBA00023239"/>
    </source>
</evidence>
<dbReference type="Pfam" id="PF01487">
    <property type="entry name" value="DHquinase_I"/>
    <property type="match status" value="1"/>
</dbReference>
<dbReference type="HAMAP" id="MF_00214">
    <property type="entry name" value="AroD"/>
    <property type="match status" value="1"/>
</dbReference>
<dbReference type="KEGG" id="haq:DU484_08550"/>
<dbReference type="OrthoDB" id="34329at2157"/>
<comment type="subunit">
    <text evidence="4">Homodimer.</text>
</comment>
<proteinExistence type="inferred from homology"/>
<keyword evidence="4" id="KW-0057">Aromatic amino acid biosynthesis</keyword>
<accession>A0A345E2Q0</accession>
<feature type="binding site" evidence="4">
    <location>
        <begin position="31"/>
        <end position="33"/>
    </location>
    <ligand>
        <name>3-dehydroquinate</name>
        <dbReference type="ChEBI" id="CHEBI:32364"/>
    </ligand>
</feature>
<dbReference type="RefSeq" id="WP_114585611.1">
    <property type="nucleotide sequence ID" value="NZ_CP031148.1"/>
</dbReference>
<dbReference type="SUPFAM" id="SSF51569">
    <property type="entry name" value="Aldolase"/>
    <property type="match status" value="1"/>
</dbReference>
<organism evidence="6 7">
    <name type="scientific">Haloplanus rubicundus</name>
    <dbReference type="NCBI Taxonomy" id="1547898"/>
    <lineage>
        <taxon>Archaea</taxon>
        <taxon>Methanobacteriati</taxon>
        <taxon>Methanobacteriota</taxon>
        <taxon>Stenosarchaea group</taxon>
        <taxon>Halobacteria</taxon>
        <taxon>Halobacteriales</taxon>
        <taxon>Haloferacaceae</taxon>
        <taxon>Haloplanus</taxon>
    </lineage>
</organism>
<dbReference type="GO" id="GO:0009423">
    <property type="term" value="P:chorismate biosynthetic process"/>
    <property type="evidence" value="ECO:0007669"/>
    <property type="project" value="UniProtKB-UniRule"/>
</dbReference>
<reference evidence="5 8" key="2">
    <citation type="submission" date="2018-07" db="EMBL/GenBank/DDBJ databases">
        <title>Genome sequences of Haloplanus sp. CBA1113.</title>
        <authorList>
            <person name="Kim Y.B."/>
            <person name="Roh S.W."/>
        </authorList>
    </citation>
    <scope>NUCLEOTIDE SEQUENCE [LARGE SCALE GENOMIC DNA]</scope>
    <source>
        <strain evidence="5 8">CBA1113</strain>
    </source>
</reference>
<evidence type="ECO:0000313" key="7">
    <source>
        <dbReference type="Proteomes" id="UP000252985"/>
    </source>
</evidence>
<accession>A0A345ECH0</accession>
<feature type="binding site" evidence="4">
    <location>
        <position position="212"/>
    </location>
    <ligand>
        <name>3-dehydroquinate</name>
        <dbReference type="ChEBI" id="CHEBI:32364"/>
    </ligand>
</feature>
<dbReference type="PANTHER" id="PTHR43699">
    <property type="entry name" value="3-DEHYDROQUINATE DEHYDRATASE"/>
    <property type="match status" value="1"/>
</dbReference>